<comment type="caution">
    <text evidence="5">The sequence shown here is derived from an EMBL/GenBank/DDBJ whole genome shotgun (WGS) entry which is preliminary data.</text>
</comment>
<evidence type="ECO:0000313" key="6">
    <source>
        <dbReference type="Proteomes" id="UP000033934"/>
    </source>
</evidence>
<keyword evidence="2" id="KW-0408">Iron</keyword>
<sequence>MNYLISQSNLLKLINSFRKDHTIFAPVKVGKSDYQFAKNPDSSEIVFRYPLTILPPKKVFLPPKELLLKRSKSGQLEELLPQASDRTLLFGVHLVDIHGILYLDKSLEEPFVDEYYRRRRANTVIIGISDCQQNKYLAETLAPDVQEGFDLYLEPISDSEYLAIVGSPIGQKLVGSKFFQETQIHQGKVESTRAIDKKDPDYLAKVIEATMDSKIWDDLAKQCIACGICSYVCPVCYCTDTVDSMDLADSSCKRCRNWGACMLPEFAKMAGGVDPRPSLKERYRNWYYHKFVRWAREYGVLGCVGCGRCVKYCPAGINYVEVLEKLEEEYKNKSR</sequence>
<dbReference type="EMBL" id="LBVO01000040">
    <property type="protein sequence ID" value="KKQ88094.1"/>
    <property type="molecule type" value="Genomic_DNA"/>
</dbReference>
<proteinExistence type="predicted"/>
<evidence type="ECO:0000313" key="5">
    <source>
        <dbReference type="EMBL" id="KKQ88094.1"/>
    </source>
</evidence>
<dbReference type="Proteomes" id="UP000033934">
    <property type="component" value="Unassembled WGS sequence"/>
</dbReference>
<evidence type="ECO:0000256" key="3">
    <source>
        <dbReference type="ARBA" id="ARBA00023014"/>
    </source>
</evidence>
<name>A0A0G0NQF3_9BACT</name>
<gene>
    <name evidence="5" type="ORF">UT11_C0040G0011</name>
</gene>
<dbReference type="Gene3D" id="1.10.1060.10">
    <property type="entry name" value="Alpha-helical ferredoxin"/>
    <property type="match status" value="1"/>
</dbReference>
<protein>
    <submittedName>
        <fullName evidence="5">4Fe-4S ferredoxin iron-sulfur binding domain-containing protein</fullName>
    </submittedName>
</protein>
<evidence type="ECO:0000256" key="1">
    <source>
        <dbReference type="ARBA" id="ARBA00022723"/>
    </source>
</evidence>
<keyword evidence="3" id="KW-0411">Iron-sulfur</keyword>
<dbReference type="InterPro" id="IPR009051">
    <property type="entry name" value="Helical_ferredxn"/>
</dbReference>
<dbReference type="SUPFAM" id="SSF46548">
    <property type="entry name" value="alpha-helical ferredoxin"/>
    <property type="match status" value="1"/>
</dbReference>
<dbReference type="AlphaFoldDB" id="A0A0G0NQF3"/>
<dbReference type="PROSITE" id="PS00198">
    <property type="entry name" value="4FE4S_FER_1"/>
    <property type="match status" value="2"/>
</dbReference>
<dbReference type="PANTHER" id="PTHR40447:SF1">
    <property type="entry name" value="ANAEROBIC SULFITE REDUCTASE SUBUNIT A"/>
    <property type="match status" value="1"/>
</dbReference>
<keyword evidence="1" id="KW-0479">Metal-binding</keyword>
<feature type="domain" description="4Fe-4S ferredoxin-type" evidence="4">
    <location>
        <begin position="292"/>
        <end position="323"/>
    </location>
</feature>
<accession>A0A0G0NQF3</accession>
<dbReference type="Pfam" id="PF17179">
    <property type="entry name" value="Fer4_22"/>
    <property type="match status" value="1"/>
</dbReference>
<dbReference type="GO" id="GO:0046872">
    <property type="term" value="F:metal ion binding"/>
    <property type="evidence" value="ECO:0007669"/>
    <property type="project" value="UniProtKB-KW"/>
</dbReference>
<evidence type="ECO:0000256" key="2">
    <source>
        <dbReference type="ARBA" id="ARBA00023004"/>
    </source>
</evidence>
<dbReference type="InterPro" id="IPR017900">
    <property type="entry name" value="4Fe4S_Fe_S_CS"/>
</dbReference>
<reference evidence="5 6" key="1">
    <citation type="journal article" date="2015" name="Nature">
        <title>rRNA introns, odd ribosomes, and small enigmatic genomes across a large radiation of phyla.</title>
        <authorList>
            <person name="Brown C.T."/>
            <person name="Hug L.A."/>
            <person name="Thomas B.C."/>
            <person name="Sharon I."/>
            <person name="Castelle C.J."/>
            <person name="Singh A."/>
            <person name="Wilkins M.J."/>
            <person name="Williams K.H."/>
            <person name="Banfield J.F."/>
        </authorList>
    </citation>
    <scope>NUCLEOTIDE SEQUENCE [LARGE SCALE GENOMIC DNA]</scope>
</reference>
<evidence type="ECO:0000259" key="4">
    <source>
        <dbReference type="PROSITE" id="PS51379"/>
    </source>
</evidence>
<dbReference type="InterPro" id="IPR017896">
    <property type="entry name" value="4Fe4S_Fe-S-bd"/>
</dbReference>
<feature type="domain" description="4Fe-4S ferredoxin-type" evidence="4">
    <location>
        <begin position="213"/>
        <end position="244"/>
    </location>
</feature>
<dbReference type="GO" id="GO:0051536">
    <property type="term" value="F:iron-sulfur cluster binding"/>
    <property type="evidence" value="ECO:0007669"/>
    <property type="project" value="UniProtKB-KW"/>
</dbReference>
<organism evidence="5 6">
    <name type="scientific">Berkelbacteria bacterium GW2011_GWA2_38_9</name>
    <dbReference type="NCBI Taxonomy" id="1618334"/>
    <lineage>
        <taxon>Bacteria</taxon>
        <taxon>Candidatus Berkelbacteria</taxon>
    </lineage>
</organism>
<dbReference type="PANTHER" id="PTHR40447">
    <property type="entry name" value="ANAEROBIC SULFITE REDUCTASE SUBUNIT A"/>
    <property type="match status" value="1"/>
</dbReference>
<dbReference type="PROSITE" id="PS51379">
    <property type="entry name" value="4FE4S_FER_2"/>
    <property type="match status" value="2"/>
</dbReference>